<evidence type="ECO:0000313" key="1">
    <source>
        <dbReference type="EMBL" id="CAI9932305.1"/>
    </source>
</evidence>
<evidence type="ECO:0000313" key="3">
    <source>
        <dbReference type="Proteomes" id="UP001642409"/>
    </source>
</evidence>
<dbReference type="Proteomes" id="UP001642409">
    <property type="component" value="Unassembled WGS sequence"/>
</dbReference>
<reference evidence="2 3" key="2">
    <citation type="submission" date="2024-07" db="EMBL/GenBank/DDBJ databases">
        <authorList>
            <person name="Akdeniz Z."/>
        </authorList>
    </citation>
    <scope>NUCLEOTIDE SEQUENCE [LARGE SCALE GENOMIC DNA]</scope>
</reference>
<dbReference type="AlphaFoldDB" id="A0AA86TWW9"/>
<accession>A0AA86TWW9</accession>
<gene>
    <name evidence="1" type="ORF">HINF_LOCUS19950</name>
    <name evidence="2" type="ORF">HINF_LOCUS57112</name>
</gene>
<keyword evidence="3" id="KW-1185">Reference proteome</keyword>
<protein>
    <submittedName>
        <fullName evidence="2">Hypothetical_protein</fullName>
    </submittedName>
</protein>
<comment type="caution">
    <text evidence="1">The sequence shown here is derived from an EMBL/GenBank/DDBJ whole genome shotgun (WGS) entry which is preliminary data.</text>
</comment>
<dbReference type="EMBL" id="CAXDID020000312">
    <property type="protein sequence ID" value="CAL6075240.1"/>
    <property type="molecule type" value="Genomic_DNA"/>
</dbReference>
<organism evidence="1">
    <name type="scientific">Hexamita inflata</name>
    <dbReference type="NCBI Taxonomy" id="28002"/>
    <lineage>
        <taxon>Eukaryota</taxon>
        <taxon>Metamonada</taxon>
        <taxon>Diplomonadida</taxon>
        <taxon>Hexamitidae</taxon>
        <taxon>Hexamitinae</taxon>
        <taxon>Hexamita</taxon>
    </lineage>
</organism>
<sequence>MKSVYAVSRKYIQIGFYLQINRLEVAKNYFLMKHTQKHYDMTWKLNQYVNKVNTTLHMRSDIGMEKEIIQQNQQQNLEERQISSSIRSQLTSRPENVASVIQFMKILTTLYTAKTFQA</sequence>
<dbReference type="EMBL" id="CATOUU010000512">
    <property type="protein sequence ID" value="CAI9932305.1"/>
    <property type="molecule type" value="Genomic_DNA"/>
</dbReference>
<proteinExistence type="predicted"/>
<name>A0AA86TWW9_9EUKA</name>
<reference evidence="1" key="1">
    <citation type="submission" date="2023-06" db="EMBL/GenBank/DDBJ databases">
        <authorList>
            <person name="Kurt Z."/>
        </authorList>
    </citation>
    <scope>NUCLEOTIDE SEQUENCE</scope>
</reference>
<evidence type="ECO:0000313" key="2">
    <source>
        <dbReference type="EMBL" id="CAL6075240.1"/>
    </source>
</evidence>